<keyword evidence="2" id="KW-1003">Cell membrane</keyword>
<comment type="caution">
    <text evidence="8">The sequence shown here is derived from an EMBL/GenBank/DDBJ whole genome shotgun (WGS) entry which is preliminary data.</text>
</comment>
<dbReference type="Gene3D" id="3.30.450.20">
    <property type="entry name" value="PAS domain"/>
    <property type="match status" value="1"/>
</dbReference>
<dbReference type="Pfam" id="PF17200">
    <property type="entry name" value="sCache_2"/>
    <property type="match status" value="1"/>
</dbReference>
<feature type="transmembrane region" description="Helical" evidence="6">
    <location>
        <begin position="33"/>
        <end position="59"/>
    </location>
</feature>
<dbReference type="EMBL" id="VOSK01000147">
    <property type="protein sequence ID" value="MPR28463.1"/>
    <property type="molecule type" value="Genomic_DNA"/>
</dbReference>
<dbReference type="Proteomes" id="UP000403266">
    <property type="component" value="Unassembled WGS sequence"/>
</dbReference>
<evidence type="ECO:0000313" key="8">
    <source>
        <dbReference type="EMBL" id="MPR28463.1"/>
    </source>
</evidence>
<keyword evidence="9" id="KW-1185">Reference proteome</keyword>
<gene>
    <name evidence="8" type="ORF">FS320_25765</name>
</gene>
<organism evidence="8 9">
    <name type="scientific">Microvirga tunisiensis</name>
    <dbReference type="NCBI Taxonomy" id="2108360"/>
    <lineage>
        <taxon>Bacteria</taxon>
        <taxon>Pseudomonadati</taxon>
        <taxon>Pseudomonadota</taxon>
        <taxon>Alphaproteobacteria</taxon>
        <taxon>Hyphomicrobiales</taxon>
        <taxon>Methylobacteriaceae</taxon>
        <taxon>Microvirga</taxon>
    </lineage>
</organism>
<evidence type="ECO:0000313" key="9">
    <source>
        <dbReference type="Proteomes" id="UP000403266"/>
    </source>
</evidence>
<dbReference type="InterPro" id="IPR033480">
    <property type="entry name" value="sCache_2"/>
</dbReference>
<protein>
    <recommendedName>
        <fullName evidence="7">Single Cache domain-containing protein</fullName>
    </recommendedName>
</protein>
<evidence type="ECO:0000256" key="4">
    <source>
        <dbReference type="ARBA" id="ARBA00022989"/>
    </source>
</evidence>
<proteinExistence type="predicted"/>
<keyword evidence="5 6" id="KW-0472">Membrane</keyword>
<name>A0A5N7MNI0_9HYPH</name>
<evidence type="ECO:0000256" key="3">
    <source>
        <dbReference type="ARBA" id="ARBA00022692"/>
    </source>
</evidence>
<accession>A0A5N7MNI0</accession>
<evidence type="ECO:0000256" key="5">
    <source>
        <dbReference type="ARBA" id="ARBA00023136"/>
    </source>
</evidence>
<dbReference type="AlphaFoldDB" id="A0A5N7MNI0"/>
<dbReference type="OrthoDB" id="8482111at2"/>
<dbReference type="GO" id="GO:0005886">
    <property type="term" value="C:plasma membrane"/>
    <property type="evidence" value="ECO:0007669"/>
    <property type="project" value="UniProtKB-SubCell"/>
</dbReference>
<reference evidence="8 9" key="1">
    <citation type="journal article" date="2019" name="Syst. Appl. Microbiol.">
        <title>Microvirga tunisiensis sp. nov., a root nodule symbiotic bacterium isolated from Lupinus micranthus and L. luteus grown in Northern Tunisia.</title>
        <authorList>
            <person name="Msaddak A."/>
            <person name="Rejili M."/>
            <person name="Duran D."/>
            <person name="Mars M."/>
            <person name="Palacios J.M."/>
            <person name="Ruiz-Argueso T."/>
            <person name="Rey L."/>
            <person name="Imperial J."/>
        </authorList>
    </citation>
    <scope>NUCLEOTIDE SEQUENCE [LARGE SCALE GENOMIC DNA]</scope>
    <source>
        <strain evidence="8 9">Lmie10</strain>
    </source>
</reference>
<evidence type="ECO:0000256" key="2">
    <source>
        <dbReference type="ARBA" id="ARBA00022475"/>
    </source>
</evidence>
<feature type="domain" description="Single Cache" evidence="7">
    <location>
        <begin position="56"/>
        <end position="150"/>
    </location>
</feature>
<dbReference type="SMART" id="SM01049">
    <property type="entry name" value="Cache_2"/>
    <property type="match status" value="1"/>
</dbReference>
<sequence length="233" mass="25432">MAMRAGSQRIMSDKSSTIRNKLTRSFSGVAGRFYAGIAAGIVALIALAIFGSVTISTVLTEQKKTELKHLVETAVSIVADFETRSKRGEMSEDEAKKRASDTLRVLRYGGSEYFFIQDYQTVMLMHPFSKTLEGKDNSAVKDANGVAFLKEIGNVGRTGGGFVAYLFPKPNQPEPLPKLSYATNFNKWGWVIGSGVYIDDLAYCLTEECSRHGWSLPHLHAPGKPQGSAGTEP</sequence>
<comment type="subcellular location">
    <subcellularLocation>
        <location evidence="1">Cell membrane</location>
        <topology evidence="1">Multi-pass membrane protein</topology>
    </subcellularLocation>
</comment>
<evidence type="ECO:0000256" key="1">
    <source>
        <dbReference type="ARBA" id="ARBA00004651"/>
    </source>
</evidence>
<evidence type="ECO:0000259" key="7">
    <source>
        <dbReference type="SMART" id="SM01049"/>
    </source>
</evidence>
<keyword evidence="3 6" id="KW-0812">Transmembrane</keyword>
<evidence type="ECO:0000256" key="6">
    <source>
        <dbReference type="SAM" id="Phobius"/>
    </source>
</evidence>
<keyword evidence="4 6" id="KW-1133">Transmembrane helix</keyword>